<dbReference type="SUPFAM" id="SSF143430">
    <property type="entry name" value="TTP0101/SSO1404-like"/>
    <property type="match status" value="1"/>
</dbReference>
<proteinExistence type="predicted"/>
<sequence length="98" mass="11402">MFVSIVVDLGNEDSEKIVQNLLFRYGFKQIQKNVFESLSINENNLSRLKLDLDRSTDFYDSIRLYQFPINGTLAITSLTEKRWRRNVLKEKNLGGTNA</sequence>
<reference evidence="1 2" key="1">
    <citation type="submission" date="2019-02" db="EMBL/GenBank/DDBJ databases">
        <title>Complete Genome Sequence and Methylome Analysis of free living Spirochaetas.</title>
        <authorList>
            <person name="Fomenkov A."/>
            <person name="Dubinina G."/>
            <person name="Leshcheva N."/>
            <person name="Mikheeva N."/>
            <person name="Grabovich M."/>
            <person name="Vincze T."/>
            <person name="Roberts R.J."/>
        </authorList>
    </citation>
    <scope>NUCLEOTIDE SEQUENCE [LARGE SCALE GENOMIC DNA]</scope>
    <source>
        <strain evidence="1 2">K2</strain>
    </source>
</reference>
<dbReference type="EMBL" id="CP036150">
    <property type="protein sequence ID" value="QEN07454.1"/>
    <property type="molecule type" value="Genomic_DNA"/>
</dbReference>
<accession>A0A5C1QLG4</accession>
<dbReference type="OrthoDB" id="361083at2"/>
<protein>
    <submittedName>
        <fullName evidence="1">CRISPR-associated protein Cas2</fullName>
    </submittedName>
</protein>
<dbReference type="AlphaFoldDB" id="A0A5C1QLG4"/>
<organism evidence="1 2">
    <name type="scientific">Oceanispirochaeta crateris</name>
    <dbReference type="NCBI Taxonomy" id="2518645"/>
    <lineage>
        <taxon>Bacteria</taxon>
        <taxon>Pseudomonadati</taxon>
        <taxon>Spirochaetota</taxon>
        <taxon>Spirochaetia</taxon>
        <taxon>Spirochaetales</taxon>
        <taxon>Spirochaetaceae</taxon>
        <taxon>Oceanispirochaeta</taxon>
    </lineage>
</organism>
<dbReference type="GO" id="GO:0004518">
    <property type="term" value="F:nuclease activity"/>
    <property type="evidence" value="ECO:0007669"/>
    <property type="project" value="UniProtKB-KW"/>
</dbReference>
<evidence type="ECO:0000313" key="1">
    <source>
        <dbReference type="EMBL" id="QEN07454.1"/>
    </source>
</evidence>
<evidence type="ECO:0000313" key="2">
    <source>
        <dbReference type="Proteomes" id="UP000324209"/>
    </source>
</evidence>
<dbReference type="GO" id="GO:0016787">
    <property type="term" value="F:hydrolase activity"/>
    <property type="evidence" value="ECO:0007669"/>
    <property type="project" value="UniProtKB-KW"/>
</dbReference>
<dbReference type="KEGG" id="ock:EXM22_05410"/>
<name>A0A5C1QLG4_9SPIO</name>
<dbReference type="Proteomes" id="UP000324209">
    <property type="component" value="Chromosome"/>
</dbReference>
<dbReference type="RefSeq" id="WP_149485534.1">
    <property type="nucleotide sequence ID" value="NZ_CP036150.1"/>
</dbReference>
<keyword evidence="2" id="KW-1185">Reference proteome</keyword>
<gene>
    <name evidence="1" type="ORF">EXM22_05410</name>
</gene>